<evidence type="ECO:0000313" key="2">
    <source>
        <dbReference type="Proteomes" id="UP001056120"/>
    </source>
</evidence>
<keyword evidence="2" id="KW-1185">Reference proteome</keyword>
<organism evidence="1 2">
    <name type="scientific">Smallanthus sonchifolius</name>
    <dbReference type="NCBI Taxonomy" id="185202"/>
    <lineage>
        <taxon>Eukaryota</taxon>
        <taxon>Viridiplantae</taxon>
        <taxon>Streptophyta</taxon>
        <taxon>Embryophyta</taxon>
        <taxon>Tracheophyta</taxon>
        <taxon>Spermatophyta</taxon>
        <taxon>Magnoliopsida</taxon>
        <taxon>eudicotyledons</taxon>
        <taxon>Gunneridae</taxon>
        <taxon>Pentapetalae</taxon>
        <taxon>asterids</taxon>
        <taxon>campanulids</taxon>
        <taxon>Asterales</taxon>
        <taxon>Asteraceae</taxon>
        <taxon>Asteroideae</taxon>
        <taxon>Heliantheae alliance</taxon>
        <taxon>Millerieae</taxon>
        <taxon>Smallanthus</taxon>
    </lineage>
</organism>
<protein>
    <submittedName>
        <fullName evidence="1">Uncharacterized protein</fullName>
    </submittedName>
</protein>
<accession>A0ACB9JHK4</accession>
<dbReference type="EMBL" id="CM042021">
    <property type="protein sequence ID" value="KAI3819166.1"/>
    <property type="molecule type" value="Genomic_DNA"/>
</dbReference>
<reference evidence="1 2" key="2">
    <citation type="journal article" date="2022" name="Mol. Ecol. Resour.">
        <title>The genomes of chicory, endive, great burdock and yacon provide insights into Asteraceae paleo-polyploidization history and plant inulin production.</title>
        <authorList>
            <person name="Fan W."/>
            <person name="Wang S."/>
            <person name="Wang H."/>
            <person name="Wang A."/>
            <person name="Jiang F."/>
            <person name="Liu H."/>
            <person name="Zhao H."/>
            <person name="Xu D."/>
            <person name="Zhang Y."/>
        </authorList>
    </citation>
    <scope>NUCLEOTIDE SEQUENCE [LARGE SCALE GENOMIC DNA]</scope>
    <source>
        <strain evidence="2">cv. Yunnan</strain>
        <tissue evidence="1">Leaves</tissue>
    </source>
</reference>
<sequence length="162" mass="18927">MGIQEGFKRQGRFKFKVQRRAWERAEQIMEISTLIFFTNIPPNASEKDLRRRFQEWGIVIDVFIATKCIENLSPICVKERFTGVEAKYIGGKWVILEFPSLLRFRNNLDMNVFLNEVDSQFVLDERITRSLSVERRSEVHGGGMIKVKEKVKRMKIGVGEEA</sequence>
<comment type="caution">
    <text evidence="1">The sequence shown here is derived from an EMBL/GenBank/DDBJ whole genome shotgun (WGS) entry which is preliminary data.</text>
</comment>
<evidence type="ECO:0000313" key="1">
    <source>
        <dbReference type="EMBL" id="KAI3819166.1"/>
    </source>
</evidence>
<gene>
    <name evidence="1" type="ORF">L1987_12991</name>
</gene>
<name>A0ACB9JHK4_9ASTR</name>
<proteinExistence type="predicted"/>
<dbReference type="Proteomes" id="UP001056120">
    <property type="component" value="Linkage Group LG04"/>
</dbReference>
<reference evidence="2" key="1">
    <citation type="journal article" date="2022" name="Mol. Ecol. Resour.">
        <title>The genomes of chicory, endive, great burdock and yacon provide insights into Asteraceae palaeo-polyploidization history and plant inulin production.</title>
        <authorList>
            <person name="Fan W."/>
            <person name="Wang S."/>
            <person name="Wang H."/>
            <person name="Wang A."/>
            <person name="Jiang F."/>
            <person name="Liu H."/>
            <person name="Zhao H."/>
            <person name="Xu D."/>
            <person name="Zhang Y."/>
        </authorList>
    </citation>
    <scope>NUCLEOTIDE SEQUENCE [LARGE SCALE GENOMIC DNA]</scope>
    <source>
        <strain evidence="2">cv. Yunnan</strain>
    </source>
</reference>